<feature type="region of interest" description="Disordered" evidence="1">
    <location>
        <begin position="49"/>
        <end position="71"/>
    </location>
</feature>
<sequence length="71" mass="7449">MRALGGIAERAGEGDDPRALWARFEAALAAMIASSDDPADDLEVVLRQAQQREPSRTAQPAAQALATASSQ</sequence>
<name>A0ABT5B213_9BACT</name>
<protein>
    <submittedName>
        <fullName evidence="2">Uncharacterized protein</fullName>
    </submittedName>
</protein>
<dbReference type="RefSeq" id="WP_271996989.1">
    <property type="nucleotide sequence ID" value="NZ_JAQNDN010000003.1"/>
</dbReference>
<evidence type="ECO:0000313" key="3">
    <source>
        <dbReference type="Proteomes" id="UP001217838"/>
    </source>
</evidence>
<evidence type="ECO:0000313" key="2">
    <source>
        <dbReference type="EMBL" id="MDC0668147.1"/>
    </source>
</evidence>
<accession>A0ABT5B213</accession>
<comment type="caution">
    <text evidence="2">The sequence shown here is derived from an EMBL/GenBank/DDBJ whole genome shotgun (WGS) entry which is preliminary data.</text>
</comment>
<gene>
    <name evidence="2" type="ORF">POL58_10380</name>
</gene>
<dbReference type="EMBL" id="JAQNDN010000003">
    <property type="protein sequence ID" value="MDC0668147.1"/>
    <property type="molecule type" value="Genomic_DNA"/>
</dbReference>
<feature type="compositionally biased region" description="Low complexity" evidence="1">
    <location>
        <begin position="57"/>
        <end position="71"/>
    </location>
</feature>
<reference evidence="2 3" key="1">
    <citation type="submission" date="2022-11" db="EMBL/GenBank/DDBJ databases">
        <title>Minimal conservation of predation-associated metabolite biosynthetic gene clusters underscores biosynthetic potential of Myxococcota including descriptions for ten novel species: Archangium lansinium sp. nov., Myxococcus landrumus sp. nov., Nannocystis bai.</title>
        <authorList>
            <person name="Ahearne A."/>
            <person name="Stevens C."/>
            <person name="Dowd S."/>
        </authorList>
    </citation>
    <scope>NUCLEOTIDE SEQUENCE [LARGE SCALE GENOMIC DNA]</scope>
    <source>
        <strain evidence="2 3">NCELM</strain>
    </source>
</reference>
<proteinExistence type="predicted"/>
<organism evidence="2 3">
    <name type="scientific">Nannocystis radixulma</name>
    <dbReference type="NCBI Taxonomy" id="2995305"/>
    <lineage>
        <taxon>Bacteria</taxon>
        <taxon>Pseudomonadati</taxon>
        <taxon>Myxococcota</taxon>
        <taxon>Polyangia</taxon>
        <taxon>Nannocystales</taxon>
        <taxon>Nannocystaceae</taxon>
        <taxon>Nannocystis</taxon>
    </lineage>
</organism>
<dbReference type="Proteomes" id="UP001217838">
    <property type="component" value="Unassembled WGS sequence"/>
</dbReference>
<keyword evidence="3" id="KW-1185">Reference proteome</keyword>
<evidence type="ECO:0000256" key="1">
    <source>
        <dbReference type="SAM" id="MobiDB-lite"/>
    </source>
</evidence>